<dbReference type="GeneID" id="30208746"/>
<dbReference type="KEGG" id="kbi:30208746"/>
<evidence type="ECO:0000313" key="3">
    <source>
        <dbReference type="EMBL" id="WVW79007.1"/>
    </source>
</evidence>
<sequence>MDTLHSPISESTSIDTLPELVYTRFQDRDTRTGLQATYLKGEINVPKGTVALPTKFYSTVKKYDQALRKRFTEHFEQEKLSDLPRSEEDNILDGSATARFAGTGYDDALVSAASANGLGNNYGEGRWDPSLFEIKERCDPSSSQLEPEPEPEPTSHVQATLSVGIETKIPKAFSQDPKFSVVLYAKPTFAETDPCPSSKLLGEMAQTYQEIIGRFDTDTIREQKDTATRDYNAGNGRRDPASDNSKTYRKYMEDTLAEIVKGLGKEEFDVKSYRSQREYDKLFPLTKRSYLKFEEGNSRISKENVDELNRLFKRTNVPAEHNGSDTGVGIDVRTG</sequence>
<reference evidence="3" key="4">
    <citation type="submission" date="2024-02" db="EMBL/GenBank/DDBJ databases">
        <title>Comparative genomics of Cryptococcus and Kwoniella reveals pathogenesis evolution and contrasting modes of karyotype evolution via chromosome fusion or intercentromeric recombination.</title>
        <authorList>
            <person name="Coelho M.A."/>
            <person name="David-Palma M."/>
            <person name="Shea T."/>
            <person name="Bowers K."/>
            <person name="McGinley-Smith S."/>
            <person name="Mohammad A.W."/>
            <person name="Gnirke A."/>
            <person name="Yurkov A.M."/>
            <person name="Nowrousian M."/>
            <person name="Sun S."/>
            <person name="Cuomo C.A."/>
            <person name="Heitman J."/>
        </authorList>
    </citation>
    <scope>NUCLEOTIDE SEQUENCE</scope>
    <source>
        <strain evidence="3">CBS 10118</strain>
    </source>
</reference>
<feature type="region of interest" description="Disordered" evidence="1">
    <location>
        <begin position="226"/>
        <end position="245"/>
    </location>
</feature>
<organism evidence="2">
    <name type="scientific">Kwoniella bestiolae CBS 10118</name>
    <dbReference type="NCBI Taxonomy" id="1296100"/>
    <lineage>
        <taxon>Eukaryota</taxon>
        <taxon>Fungi</taxon>
        <taxon>Dikarya</taxon>
        <taxon>Basidiomycota</taxon>
        <taxon>Agaricomycotina</taxon>
        <taxon>Tremellomycetes</taxon>
        <taxon>Tremellales</taxon>
        <taxon>Cryptococcaceae</taxon>
        <taxon>Kwoniella</taxon>
    </lineage>
</organism>
<dbReference type="AlphaFoldDB" id="A0A1B9G6M1"/>
<reference evidence="3" key="2">
    <citation type="submission" date="2013-07" db="EMBL/GenBank/DDBJ databases">
        <authorList>
            <consortium name="The Broad Institute Genome Sequencing Platform"/>
            <person name="Cuomo C."/>
            <person name="Litvintseva A."/>
            <person name="Chen Y."/>
            <person name="Heitman J."/>
            <person name="Sun S."/>
            <person name="Springer D."/>
            <person name="Dromer F."/>
            <person name="Young S.K."/>
            <person name="Zeng Q."/>
            <person name="Gargeya S."/>
            <person name="Fitzgerald M."/>
            <person name="Abouelleil A."/>
            <person name="Alvarado L."/>
            <person name="Berlin A.M."/>
            <person name="Chapman S.B."/>
            <person name="Dewar J."/>
            <person name="Goldberg J."/>
            <person name="Griggs A."/>
            <person name="Gujja S."/>
            <person name="Hansen M."/>
            <person name="Howarth C."/>
            <person name="Imamovic A."/>
            <person name="Larimer J."/>
            <person name="McCowan C."/>
            <person name="Murphy C."/>
            <person name="Pearson M."/>
            <person name="Priest M."/>
            <person name="Roberts A."/>
            <person name="Saif S."/>
            <person name="Shea T."/>
            <person name="Sykes S."/>
            <person name="Wortman J."/>
            <person name="Nusbaum C."/>
            <person name="Birren B."/>
        </authorList>
    </citation>
    <scope>NUCLEOTIDE SEQUENCE</scope>
    <source>
        <strain evidence="3">CBS 10118</strain>
    </source>
</reference>
<proteinExistence type="predicted"/>
<dbReference type="EMBL" id="KI894020">
    <property type="protein sequence ID" value="OCF26660.1"/>
    <property type="molecule type" value="Genomic_DNA"/>
</dbReference>
<accession>A0A1B9G6M1</accession>
<dbReference type="RefSeq" id="XP_019047730.1">
    <property type="nucleotide sequence ID" value="XM_019190982.1"/>
</dbReference>
<dbReference type="EMBL" id="CP144541">
    <property type="protein sequence ID" value="WVW79007.1"/>
    <property type="molecule type" value="Genomic_DNA"/>
</dbReference>
<reference evidence="2" key="1">
    <citation type="submission" date="2013-07" db="EMBL/GenBank/DDBJ databases">
        <title>The Genome Sequence of Cryptococcus bestiolae CBS10118.</title>
        <authorList>
            <consortium name="The Broad Institute Genome Sequencing Platform"/>
            <person name="Cuomo C."/>
            <person name="Litvintseva A."/>
            <person name="Chen Y."/>
            <person name="Heitman J."/>
            <person name="Sun S."/>
            <person name="Springer D."/>
            <person name="Dromer F."/>
            <person name="Young S.K."/>
            <person name="Zeng Q."/>
            <person name="Gargeya S."/>
            <person name="Fitzgerald M."/>
            <person name="Abouelleil A."/>
            <person name="Alvarado L."/>
            <person name="Berlin A.M."/>
            <person name="Chapman S.B."/>
            <person name="Dewar J."/>
            <person name="Goldberg J."/>
            <person name="Griggs A."/>
            <person name="Gujja S."/>
            <person name="Hansen M."/>
            <person name="Howarth C."/>
            <person name="Imamovic A."/>
            <person name="Larimer J."/>
            <person name="McCowan C."/>
            <person name="Murphy C."/>
            <person name="Pearson M."/>
            <person name="Priest M."/>
            <person name="Roberts A."/>
            <person name="Saif S."/>
            <person name="Shea T."/>
            <person name="Sykes S."/>
            <person name="Wortman J."/>
            <person name="Nusbaum C."/>
            <person name="Birren B."/>
        </authorList>
    </citation>
    <scope>NUCLEOTIDE SEQUENCE [LARGE SCALE GENOMIC DNA]</scope>
    <source>
        <strain evidence="2">CBS 10118</strain>
    </source>
</reference>
<evidence type="ECO:0000313" key="4">
    <source>
        <dbReference type="Proteomes" id="UP000092730"/>
    </source>
</evidence>
<evidence type="ECO:0000256" key="1">
    <source>
        <dbReference type="SAM" id="MobiDB-lite"/>
    </source>
</evidence>
<reference evidence="2" key="3">
    <citation type="submission" date="2014-01" db="EMBL/GenBank/DDBJ databases">
        <title>Evolution of pathogenesis and genome organization in the Tremellales.</title>
        <authorList>
            <person name="Cuomo C."/>
            <person name="Litvintseva A."/>
            <person name="Heitman J."/>
            <person name="Chen Y."/>
            <person name="Sun S."/>
            <person name="Springer D."/>
            <person name="Dromer F."/>
            <person name="Young S."/>
            <person name="Zeng Q."/>
            <person name="Chapman S."/>
            <person name="Gujja S."/>
            <person name="Saif S."/>
            <person name="Birren B."/>
        </authorList>
    </citation>
    <scope>NUCLEOTIDE SEQUENCE</scope>
    <source>
        <strain evidence="2">CBS 10118</strain>
    </source>
</reference>
<name>A0A1B9G6M1_9TREE</name>
<keyword evidence="4" id="KW-1185">Reference proteome</keyword>
<dbReference type="VEuPathDB" id="FungiDB:I302_04347"/>
<gene>
    <name evidence="2" type="ORF">I302_04347</name>
    <name evidence="3" type="ORF">I302_100970</name>
</gene>
<evidence type="ECO:0000313" key="2">
    <source>
        <dbReference type="EMBL" id="OCF26660.1"/>
    </source>
</evidence>
<protein>
    <submittedName>
        <fullName evidence="2">Uncharacterized protein</fullName>
    </submittedName>
</protein>
<feature type="region of interest" description="Disordered" evidence="1">
    <location>
        <begin position="316"/>
        <end position="335"/>
    </location>
</feature>
<dbReference type="Proteomes" id="UP000092730">
    <property type="component" value="Chromosome 1"/>
</dbReference>